<keyword evidence="2" id="KW-1185">Reference proteome</keyword>
<reference evidence="1 2" key="1">
    <citation type="submission" date="2017-09" db="EMBL/GenBank/DDBJ databases">
        <authorList>
            <person name="Ehlers B."/>
            <person name="Leendertz F.H."/>
        </authorList>
    </citation>
    <scope>NUCLEOTIDE SEQUENCE [LARGE SCALE GENOMIC DNA]</scope>
    <source>
        <strain evidence="1 2">CGMCC 4.6857</strain>
    </source>
</reference>
<accession>A0A285H075</accession>
<proteinExistence type="predicted"/>
<evidence type="ECO:0000313" key="2">
    <source>
        <dbReference type="Proteomes" id="UP000219612"/>
    </source>
</evidence>
<gene>
    <name evidence="1" type="ORF">SAMN05421748_103162</name>
</gene>
<protein>
    <submittedName>
        <fullName evidence="1">Uncharacterized protein</fullName>
    </submittedName>
</protein>
<evidence type="ECO:0000313" key="1">
    <source>
        <dbReference type="EMBL" id="SNY28944.1"/>
    </source>
</evidence>
<organism evidence="1 2">
    <name type="scientific">Paractinoplanes atraurantiacus</name>
    <dbReference type="NCBI Taxonomy" id="1036182"/>
    <lineage>
        <taxon>Bacteria</taxon>
        <taxon>Bacillati</taxon>
        <taxon>Actinomycetota</taxon>
        <taxon>Actinomycetes</taxon>
        <taxon>Micromonosporales</taxon>
        <taxon>Micromonosporaceae</taxon>
        <taxon>Paractinoplanes</taxon>
    </lineage>
</organism>
<dbReference type="Proteomes" id="UP000219612">
    <property type="component" value="Unassembled WGS sequence"/>
</dbReference>
<sequence length="191" mass="21033">MPIPNSAPSVQGMVRADLEVREQLGRQRYGTALQPNNGRDALRDAYEEALDLACYLRQAIAERDDAGDGLVDFARGDHVRVISAEKIGQVVNVVRERKELGGRVWEYDVVTHDGMKYAAQPRDLAPAPMYVLVERCLGSGSRGPLVYDVHATSDLEAIRARAADRQDVAVRGGRPNDTYRVAELRFIDGGA</sequence>
<name>A0A285H075_9ACTN</name>
<dbReference type="EMBL" id="OBDY01000003">
    <property type="protein sequence ID" value="SNY28944.1"/>
    <property type="molecule type" value="Genomic_DNA"/>
</dbReference>
<dbReference type="AlphaFoldDB" id="A0A285H075"/>